<evidence type="ECO:0000313" key="1">
    <source>
        <dbReference type="EMBL" id="KAL0187679.1"/>
    </source>
</evidence>
<dbReference type="EMBL" id="JAMKFB020000007">
    <property type="protein sequence ID" value="KAL0187679.1"/>
    <property type="molecule type" value="Genomic_DNA"/>
</dbReference>
<keyword evidence="2" id="KW-1185">Reference proteome</keyword>
<feature type="non-terminal residue" evidence="1">
    <location>
        <position position="60"/>
    </location>
</feature>
<name>A0ABD0QNE5_CIRMR</name>
<accession>A0ABD0QNE5</accession>
<proteinExistence type="predicted"/>
<comment type="caution">
    <text evidence="1">The sequence shown here is derived from an EMBL/GenBank/DDBJ whole genome shotgun (WGS) entry which is preliminary data.</text>
</comment>
<dbReference type="Proteomes" id="UP001529510">
    <property type="component" value="Unassembled WGS sequence"/>
</dbReference>
<organism evidence="1 2">
    <name type="scientific">Cirrhinus mrigala</name>
    <name type="common">Mrigala</name>
    <dbReference type="NCBI Taxonomy" id="683832"/>
    <lineage>
        <taxon>Eukaryota</taxon>
        <taxon>Metazoa</taxon>
        <taxon>Chordata</taxon>
        <taxon>Craniata</taxon>
        <taxon>Vertebrata</taxon>
        <taxon>Euteleostomi</taxon>
        <taxon>Actinopterygii</taxon>
        <taxon>Neopterygii</taxon>
        <taxon>Teleostei</taxon>
        <taxon>Ostariophysi</taxon>
        <taxon>Cypriniformes</taxon>
        <taxon>Cyprinidae</taxon>
        <taxon>Labeoninae</taxon>
        <taxon>Labeonini</taxon>
        <taxon>Cirrhinus</taxon>
    </lineage>
</organism>
<feature type="non-terminal residue" evidence="1">
    <location>
        <position position="1"/>
    </location>
</feature>
<evidence type="ECO:0000313" key="2">
    <source>
        <dbReference type="Proteomes" id="UP001529510"/>
    </source>
</evidence>
<sequence length="60" mass="6385">FSAAAQGVTLSLFVPSPSLLGGHSATTRVRTLPPSCLESKFILARGGRGLCLRNLRMKRS</sequence>
<protein>
    <submittedName>
        <fullName evidence="1">Uncharacterized protein</fullName>
    </submittedName>
</protein>
<reference evidence="1 2" key="1">
    <citation type="submission" date="2024-05" db="EMBL/GenBank/DDBJ databases">
        <title>Genome sequencing and assembly of Indian major carp, Cirrhinus mrigala (Hamilton, 1822).</title>
        <authorList>
            <person name="Mohindra V."/>
            <person name="Chowdhury L.M."/>
            <person name="Lal K."/>
            <person name="Jena J.K."/>
        </authorList>
    </citation>
    <scope>NUCLEOTIDE SEQUENCE [LARGE SCALE GENOMIC DNA]</scope>
    <source>
        <strain evidence="1">CM1030</strain>
        <tissue evidence="1">Blood</tissue>
    </source>
</reference>
<dbReference type="AlphaFoldDB" id="A0ABD0QNE5"/>
<gene>
    <name evidence="1" type="ORF">M9458_014778</name>
</gene>